<gene>
    <name evidence="1" type="ORF">LOK49_LG05G03055</name>
</gene>
<evidence type="ECO:0000313" key="1">
    <source>
        <dbReference type="EMBL" id="KAI8015645.1"/>
    </source>
</evidence>
<protein>
    <submittedName>
        <fullName evidence="1">RING-H2 finger protein ATL54</fullName>
    </submittedName>
</protein>
<comment type="caution">
    <text evidence="1">The sequence shown here is derived from an EMBL/GenBank/DDBJ whole genome shotgun (WGS) entry which is preliminary data.</text>
</comment>
<name>A0ACC0HT38_9ERIC</name>
<keyword evidence="2" id="KW-1185">Reference proteome</keyword>
<sequence>MKHRKLFLTSTATNQTQCPEFCDPTCPDGCYPYADFYFMPPPPPPPPSLSTGQSQQVSADVIITVSILSCFFLLISYYMLILKYCSGRTHFRPPPRDQSDGRDEEFRQIDHPIWFINTVGLQPSVINSITVFKFKKGDPLIEGRECLVCLSEFQEDETLRLLPKCNHAFHIPCIDTWLRSHTNCPLCRAGIVASSVSTRSDSNTQNSFTLNRQEETQMENLEGGCELGDSWVGDGEECENRAETEDGVELTHGDDQRKELDDSKESVNSINGIGLFSVVSCLEDKNMVMEDAIQPMKNSVSMDSSSSATNHLCIDESEGNAVNQKEIVEQSDLGIVQTQDHASSTTNRMIGSSSIGQSLYKSPVFQ</sequence>
<organism evidence="1 2">
    <name type="scientific">Camellia lanceoleosa</name>
    <dbReference type="NCBI Taxonomy" id="1840588"/>
    <lineage>
        <taxon>Eukaryota</taxon>
        <taxon>Viridiplantae</taxon>
        <taxon>Streptophyta</taxon>
        <taxon>Embryophyta</taxon>
        <taxon>Tracheophyta</taxon>
        <taxon>Spermatophyta</taxon>
        <taxon>Magnoliopsida</taxon>
        <taxon>eudicotyledons</taxon>
        <taxon>Gunneridae</taxon>
        <taxon>Pentapetalae</taxon>
        <taxon>asterids</taxon>
        <taxon>Ericales</taxon>
        <taxon>Theaceae</taxon>
        <taxon>Camellia</taxon>
    </lineage>
</organism>
<proteinExistence type="predicted"/>
<evidence type="ECO:0000313" key="2">
    <source>
        <dbReference type="Proteomes" id="UP001060215"/>
    </source>
</evidence>
<reference evidence="1 2" key="1">
    <citation type="journal article" date="2022" name="Plant J.">
        <title>Chromosome-level genome of Camellia lanceoleosa provides a valuable resource for understanding genome evolution and self-incompatibility.</title>
        <authorList>
            <person name="Gong W."/>
            <person name="Xiao S."/>
            <person name="Wang L."/>
            <person name="Liao Z."/>
            <person name="Chang Y."/>
            <person name="Mo W."/>
            <person name="Hu G."/>
            <person name="Li W."/>
            <person name="Zhao G."/>
            <person name="Zhu H."/>
            <person name="Hu X."/>
            <person name="Ji K."/>
            <person name="Xiang X."/>
            <person name="Song Q."/>
            <person name="Yuan D."/>
            <person name="Jin S."/>
            <person name="Zhang L."/>
        </authorList>
    </citation>
    <scope>NUCLEOTIDE SEQUENCE [LARGE SCALE GENOMIC DNA]</scope>
    <source>
        <strain evidence="1">SQ_2022a</strain>
    </source>
</reference>
<dbReference type="Proteomes" id="UP001060215">
    <property type="component" value="Chromosome 4"/>
</dbReference>
<accession>A0ACC0HT38</accession>
<dbReference type="EMBL" id="CM045761">
    <property type="protein sequence ID" value="KAI8015645.1"/>
    <property type="molecule type" value="Genomic_DNA"/>
</dbReference>